<evidence type="ECO:0000256" key="1">
    <source>
        <dbReference type="SAM" id="Phobius"/>
    </source>
</evidence>
<accession>A0A0M6WQB2</accession>
<evidence type="ECO:0000313" key="2">
    <source>
        <dbReference type="EMBL" id="CRL39687.1"/>
    </source>
</evidence>
<proteinExistence type="predicted"/>
<dbReference type="Proteomes" id="UP000049979">
    <property type="component" value="Unassembled WGS sequence"/>
</dbReference>
<keyword evidence="3" id="KW-1185">Reference proteome</keyword>
<reference evidence="3" key="1">
    <citation type="submission" date="2015-05" db="EMBL/GenBank/DDBJ databases">
        <authorList>
            <consortium name="Pathogen Informatics"/>
        </authorList>
    </citation>
    <scope>NUCLEOTIDE SEQUENCE [LARGE SCALE GENOMIC DNA]</scope>
    <source>
        <strain evidence="3">M72</strain>
    </source>
</reference>
<feature type="transmembrane region" description="Helical" evidence="1">
    <location>
        <begin position="116"/>
        <end position="142"/>
    </location>
</feature>
<feature type="transmembrane region" description="Helical" evidence="1">
    <location>
        <begin position="192"/>
        <end position="214"/>
    </location>
</feature>
<dbReference type="EMBL" id="CVRR01000027">
    <property type="protein sequence ID" value="CRL39687.1"/>
    <property type="molecule type" value="Genomic_DNA"/>
</dbReference>
<feature type="transmembrane region" description="Helical" evidence="1">
    <location>
        <begin position="84"/>
        <end position="104"/>
    </location>
</feature>
<evidence type="ECO:0008006" key="4">
    <source>
        <dbReference type="Google" id="ProtNLM"/>
    </source>
</evidence>
<evidence type="ECO:0000313" key="3">
    <source>
        <dbReference type="Proteomes" id="UP000049979"/>
    </source>
</evidence>
<feature type="transmembrane region" description="Helical" evidence="1">
    <location>
        <begin position="12"/>
        <end position="33"/>
    </location>
</feature>
<feature type="transmembrane region" description="Helical" evidence="1">
    <location>
        <begin position="149"/>
        <end position="172"/>
    </location>
</feature>
<sequence>MKTELKNCLSLYKIFYSCAFILILCVIHPIIYYEEIGSAIQSPIAFLTIIFCSDTYLMEVKSKRADVFHLYDQKKQLKVISQRVGVQILYLLILSCVGYVLFFWQKPGSVNEGISGIQIFLLYFIAMFGTIWLWSICSVILCTFLRNMWAGIGCLFGIVIGLISKAGSSFFGNLGLFSFSFCEPTQLMSESWIYGTLVSFIAGLFLFAVLPMALKKRG</sequence>
<dbReference type="AlphaFoldDB" id="A0A0M6WQB2"/>
<protein>
    <recommendedName>
        <fullName evidence="4">ABC-2 family transporter protein</fullName>
    </recommendedName>
</protein>
<gene>
    <name evidence="2" type="ORF">M72_30311</name>
</gene>
<feature type="transmembrane region" description="Helical" evidence="1">
    <location>
        <begin position="39"/>
        <end position="57"/>
    </location>
</feature>
<name>A0A0M6WQB2_9FIRM</name>
<dbReference type="STRING" id="301302.ERS852420_03456"/>
<keyword evidence="1" id="KW-1133">Transmembrane helix</keyword>
<keyword evidence="1" id="KW-0472">Membrane</keyword>
<dbReference type="RefSeq" id="WP_243251860.1">
    <property type="nucleotide sequence ID" value="NZ_CP173697.1"/>
</dbReference>
<organism evidence="2 3">
    <name type="scientific">Roseburia faecis</name>
    <dbReference type="NCBI Taxonomy" id="301302"/>
    <lineage>
        <taxon>Bacteria</taxon>
        <taxon>Bacillati</taxon>
        <taxon>Bacillota</taxon>
        <taxon>Clostridia</taxon>
        <taxon>Lachnospirales</taxon>
        <taxon>Lachnospiraceae</taxon>
        <taxon>Roseburia</taxon>
    </lineage>
</organism>
<keyword evidence="1" id="KW-0812">Transmembrane</keyword>